<comment type="subcellular location">
    <subcellularLocation>
        <location evidence="10">Cell membrane</location>
        <topology evidence="10">Peripheral membrane protein</topology>
        <orientation evidence="10">Cytoplasmic side</orientation>
    </subcellularLocation>
</comment>
<feature type="binding site" evidence="10">
    <location>
        <position position="162"/>
    </location>
    <ligand>
        <name>UDP-N-acetyl-alpha-D-glucosamine</name>
        <dbReference type="ChEBI" id="CHEBI:57705"/>
    </ligand>
</feature>
<keyword evidence="14" id="KW-1185">Reference proteome</keyword>
<dbReference type="Gene3D" id="3.40.50.2000">
    <property type="entry name" value="Glycogen Phosphorylase B"/>
    <property type="match status" value="2"/>
</dbReference>
<feature type="binding site" evidence="10">
    <location>
        <begin position="11"/>
        <end position="13"/>
    </location>
    <ligand>
        <name>UDP-N-acetyl-alpha-D-glucosamine</name>
        <dbReference type="ChEBI" id="CHEBI:57705"/>
    </ligand>
</feature>
<dbReference type="InterPro" id="IPR006009">
    <property type="entry name" value="GlcNAc_MurG"/>
</dbReference>
<keyword evidence="6 10" id="KW-0573">Peptidoglycan synthesis</keyword>
<dbReference type="GO" id="GO:0050511">
    <property type="term" value="F:undecaprenyldiphospho-muramoylpentapeptide beta-N-acetylglucosaminyltransferase activity"/>
    <property type="evidence" value="ECO:0007669"/>
    <property type="project" value="UniProtKB-UniRule"/>
</dbReference>
<accession>A0A249KGB7</accession>
<keyword evidence="3 10" id="KW-0328">Glycosyltransferase</keyword>
<keyword evidence="1 10" id="KW-1003">Cell membrane</keyword>
<feature type="binding site" evidence="10">
    <location>
        <position position="123"/>
    </location>
    <ligand>
        <name>UDP-N-acetyl-alpha-D-glucosamine</name>
        <dbReference type="ChEBI" id="CHEBI:57705"/>
    </ligand>
</feature>
<evidence type="ECO:0000256" key="10">
    <source>
        <dbReference type="HAMAP-Rule" id="MF_00033"/>
    </source>
</evidence>
<proteinExistence type="inferred from homology"/>
<evidence type="ECO:0000256" key="3">
    <source>
        <dbReference type="ARBA" id="ARBA00022676"/>
    </source>
</evidence>
<dbReference type="GO" id="GO:0009252">
    <property type="term" value="P:peptidoglycan biosynthetic process"/>
    <property type="evidence" value="ECO:0007669"/>
    <property type="project" value="UniProtKB-UniRule"/>
</dbReference>
<comment type="pathway">
    <text evidence="10">Cell wall biogenesis; peptidoglycan biosynthesis.</text>
</comment>
<dbReference type="PANTHER" id="PTHR21015">
    <property type="entry name" value="UDP-N-ACETYLGLUCOSAMINE--N-ACETYLMURAMYL-(PENTAPEPTIDE) PYROPHOSPHORYL-UNDECAPRENOL N-ACETYLGLUCOSAMINE TRANSFERASE 1"/>
    <property type="match status" value="1"/>
</dbReference>
<comment type="caution">
    <text evidence="10">Lacks conserved residue(s) required for the propagation of feature annotation.</text>
</comment>
<keyword evidence="7 10" id="KW-0472">Membrane</keyword>
<dbReference type="Proteomes" id="UP000217215">
    <property type="component" value="Chromosome"/>
</dbReference>
<dbReference type="GO" id="GO:0005886">
    <property type="term" value="C:plasma membrane"/>
    <property type="evidence" value="ECO:0007669"/>
    <property type="project" value="UniProtKB-SubCell"/>
</dbReference>
<dbReference type="Pfam" id="PF03033">
    <property type="entry name" value="Glyco_transf_28"/>
    <property type="match status" value="1"/>
</dbReference>
<dbReference type="AlphaFoldDB" id="A0A249KGB7"/>
<dbReference type="UniPathway" id="UPA00219"/>
<gene>
    <name evidence="10" type="primary">murG</name>
    <name evidence="13" type="ORF">A1sIA56_02715</name>
</gene>
<evidence type="ECO:0000256" key="6">
    <source>
        <dbReference type="ARBA" id="ARBA00022984"/>
    </source>
</evidence>
<evidence type="ECO:0000256" key="2">
    <source>
        <dbReference type="ARBA" id="ARBA00022618"/>
    </source>
</evidence>
<evidence type="ECO:0000256" key="8">
    <source>
        <dbReference type="ARBA" id="ARBA00023306"/>
    </source>
</evidence>
<evidence type="ECO:0000256" key="9">
    <source>
        <dbReference type="ARBA" id="ARBA00023316"/>
    </source>
</evidence>
<sequence>MTRVLFAGGGTAGHVEPAIAVAREWRAHHADSKISFIGTRSGLESRLVPEAGFEINYITKVRIARRLSPSLLVAPFSLLRSVAQSVALMRKHDLVVGFGGYVSAPAYIAAALTRTPIVIHEANARPGLANRLGALFTSHTAITHSIGSGKLSESLLAGLPLREDVISAYRSASHDWQKARAEAKRQLGFSATKPLIFIFGGSQGSVALNQVISDSRSALLADGVQILHGIGARNEEPTKLDGYEARGYITDMATAYLGADLIISRSGAVTCAEVNTLGRYALFIPLPIGNGEQELNARDLVSQSRAEILPQKEFTASWLTSNIKRLISHSATAPIAGSDIDINAASKMVSLMEHALHGGK</sequence>
<comment type="similarity">
    <text evidence="10">Belongs to the glycosyltransferase 28 family. MurG subfamily.</text>
</comment>
<comment type="function">
    <text evidence="10">Cell wall formation. Catalyzes the transfer of a GlcNAc subunit on undecaprenyl-pyrophosphoryl-MurNAc-pentapeptide (lipid intermediate I) to form undecaprenyl-pyrophosphoryl-MurNAc-(pentapeptide)GlcNAc (lipid intermediate II).</text>
</comment>
<dbReference type="Pfam" id="PF04101">
    <property type="entry name" value="Glyco_tran_28_C"/>
    <property type="match status" value="1"/>
</dbReference>
<organism evidence="13 14">
    <name type="scientific">Candidatus Planktophila sulfonica</name>
    <dbReference type="NCBI Taxonomy" id="1884904"/>
    <lineage>
        <taxon>Bacteria</taxon>
        <taxon>Bacillati</taxon>
        <taxon>Actinomycetota</taxon>
        <taxon>Actinomycetes</taxon>
        <taxon>Candidatus Nanopelagicales</taxon>
        <taxon>Candidatus Nanopelagicaceae</taxon>
        <taxon>Candidatus Planktophila</taxon>
    </lineage>
</organism>
<dbReference type="OrthoDB" id="9808936at2"/>
<dbReference type="PANTHER" id="PTHR21015:SF22">
    <property type="entry name" value="GLYCOSYLTRANSFERASE"/>
    <property type="match status" value="1"/>
</dbReference>
<dbReference type="KEGG" id="psuf:A1sIA56_02715"/>
<keyword evidence="2 10" id="KW-0132">Cell division</keyword>
<feature type="domain" description="Glycosyl transferase family 28 C-terminal" evidence="12">
    <location>
        <begin position="196"/>
        <end position="332"/>
    </location>
</feature>
<keyword evidence="8 10" id="KW-0131">Cell cycle</keyword>
<dbReference type="SUPFAM" id="SSF53756">
    <property type="entry name" value="UDP-Glycosyltransferase/glycogen phosphorylase"/>
    <property type="match status" value="1"/>
</dbReference>
<dbReference type="GO" id="GO:0005975">
    <property type="term" value="P:carbohydrate metabolic process"/>
    <property type="evidence" value="ECO:0007669"/>
    <property type="project" value="InterPro"/>
</dbReference>
<evidence type="ECO:0000259" key="12">
    <source>
        <dbReference type="Pfam" id="PF04101"/>
    </source>
</evidence>
<dbReference type="InterPro" id="IPR004276">
    <property type="entry name" value="GlycoTrans_28_N"/>
</dbReference>
<dbReference type="InterPro" id="IPR007235">
    <property type="entry name" value="Glyco_trans_28_C"/>
</dbReference>
<dbReference type="EMBL" id="CP016773">
    <property type="protein sequence ID" value="ASY15831.1"/>
    <property type="molecule type" value="Genomic_DNA"/>
</dbReference>
<evidence type="ECO:0000256" key="7">
    <source>
        <dbReference type="ARBA" id="ARBA00023136"/>
    </source>
</evidence>
<dbReference type="EC" id="2.4.1.227" evidence="10"/>
<reference evidence="13 14" key="1">
    <citation type="submission" date="2016-07" db="EMBL/GenBank/DDBJ databases">
        <title>High microdiversification within the ubiquitous acI lineage of Actinobacteria.</title>
        <authorList>
            <person name="Neuenschwander S.M."/>
            <person name="Salcher M."/>
            <person name="Ghai R."/>
            <person name="Pernthaler J."/>
        </authorList>
    </citation>
    <scope>NUCLEOTIDE SEQUENCE [LARGE SCALE GENOMIC DNA]</scope>
    <source>
        <strain evidence="13">MMS-IA-56</strain>
    </source>
</reference>
<dbReference type="GO" id="GO:0051991">
    <property type="term" value="F:UDP-N-acetyl-D-glucosamine:N-acetylmuramoyl-L-alanyl-D-glutamyl-meso-2,6-diaminopimelyl-D-alanyl-D-alanine-diphosphoundecaprenol 4-beta-N-acetylglucosaminlytransferase activity"/>
    <property type="evidence" value="ECO:0007669"/>
    <property type="project" value="RHEA"/>
</dbReference>
<evidence type="ECO:0000259" key="11">
    <source>
        <dbReference type="Pfam" id="PF03033"/>
    </source>
</evidence>
<name>A0A249KGB7_9ACTN</name>
<feature type="binding site" evidence="10">
    <location>
        <position position="293"/>
    </location>
    <ligand>
        <name>UDP-N-acetyl-alpha-D-glucosamine</name>
        <dbReference type="ChEBI" id="CHEBI:57705"/>
    </ligand>
</feature>
<feature type="binding site" evidence="10">
    <location>
        <position position="202"/>
    </location>
    <ligand>
        <name>UDP-N-acetyl-alpha-D-glucosamine</name>
        <dbReference type="ChEBI" id="CHEBI:57705"/>
    </ligand>
</feature>
<dbReference type="GO" id="GO:0008360">
    <property type="term" value="P:regulation of cell shape"/>
    <property type="evidence" value="ECO:0007669"/>
    <property type="project" value="UniProtKB-KW"/>
</dbReference>
<evidence type="ECO:0000313" key="13">
    <source>
        <dbReference type="EMBL" id="ASY15831.1"/>
    </source>
</evidence>
<protein>
    <recommendedName>
        <fullName evidence="10">UDP-N-acetylglucosamine--N-acetylmuramyl-(pentapeptide) pyrophosphoryl-undecaprenol N-acetylglucosamine transferase</fullName>
        <ecNumber evidence="10">2.4.1.227</ecNumber>
    </recommendedName>
    <alternativeName>
        <fullName evidence="10">Undecaprenyl-PP-MurNAc-pentapeptide-UDPGlcNAc GlcNAc transferase</fullName>
    </alternativeName>
</protein>
<dbReference type="HAMAP" id="MF_00033">
    <property type="entry name" value="MurG"/>
    <property type="match status" value="1"/>
</dbReference>
<dbReference type="GO" id="GO:0071555">
    <property type="term" value="P:cell wall organization"/>
    <property type="evidence" value="ECO:0007669"/>
    <property type="project" value="UniProtKB-KW"/>
</dbReference>
<evidence type="ECO:0000256" key="4">
    <source>
        <dbReference type="ARBA" id="ARBA00022679"/>
    </source>
</evidence>
<keyword evidence="4 10" id="KW-0808">Transferase</keyword>
<evidence type="ECO:0000256" key="1">
    <source>
        <dbReference type="ARBA" id="ARBA00022475"/>
    </source>
</evidence>
<feature type="domain" description="Glycosyltransferase family 28 N-terminal" evidence="11">
    <location>
        <begin position="4"/>
        <end position="136"/>
    </location>
</feature>
<evidence type="ECO:0000256" key="5">
    <source>
        <dbReference type="ARBA" id="ARBA00022960"/>
    </source>
</evidence>
<feature type="binding site" evidence="10">
    <location>
        <position position="249"/>
    </location>
    <ligand>
        <name>UDP-N-acetyl-alpha-D-glucosamine</name>
        <dbReference type="ChEBI" id="CHEBI:57705"/>
    </ligand>
</feature>
<dbReference type="GO" id="GO:0051301">
    <property type="term" value="P:cell division"/>
    <property type="evidence" value="ECO:0007669"/>
    <property type="project" value="UniProtKB-KW"/>
</dbReference>
<keyword evidence="9 10" id="KW-0961">Cell wall biogenesis/degradation</keyword>
<dbReference type="RefSeq" id="WP_095673425.1">
    <property type="nucleotide sequence ID" value="NZ_CP016773.1"/>
</dbReference>
<evidence type="ECO:0000313" key="14">
    <source>
        <dbReference type="Proteomes" id="UP000217215"/>
    </source>
</evidence>
<keyword evidence="5 10" id="KW-0133">Cell shape</keyword>
<dbReference type="CDD" id="cd03785">
    <property type="entry name" value="GT28_MurG"/>
    <property type="match status" value="1"/>
</dbReference>
<comment type="catalytic activity">
    <reaction evidence="10">
        <text>di-trans,octa-cis-undecaprenyl diphospho-N-acetyl-alpha-D-muramoyl-L-alanyl-D-glutamyl-meso-2,6-diaminopimeloyl-D-alanyl-D-alanine + UDP-N-acetyl-alpha-D-glucosamine = di-trans,octa-cis-undecaprenyl diphospho-[N-acetyl-alpha-D-glucosaminyl-(1-&gt;4)]-N-acetyl-alpha-D-muramoyl-L-alanyl-D-glutamyl-meso-2,6-diaminopimeloyl-D-alanyl-D-alanine + UDP + H(+)</text>
        <dbReference type="Rhea" id="RHEA:31227"/>
        <dbReference type="ChEBI" id="CHEBI:15378"/>
        <dbReference type="ChEBI" id="CHEBI:57705"/>
        <dbReference type="ChEBI" id="CHEBI:58223"/>
        <dbReference type="ChEBI" id="CHEBI:61387"/>
        <dbReference type="ChEBI" id="CHEBI:61388"/>
        <dbReference type="EC" id="2.4.1.227"/>
    </reaction>
</comment>